<organism evidence="2 3">
    <name type="scientific">Brachionus plicatilis</name>
    <name type="common">Marine rotifer</name>
    <name type="synonym">Brachionus muelleri</name>
    <dbReference type="NCBI Taxonomy" id="10195"/>
    <lineage>
        <taxon>Eukaryota</taxon>
        <taxon>Metazoa</taxon>
        <taxon>Spiralia</taxon>
        <taxon>Gnathifera</taxon>
        <taxon>Rotifera</taxon>
        <taxon>Eurotatoria</taxon>
        <taxon>Monogononta</taxon>
        <taxon>Pseudotrocha</taxon>
        <taxon>Ploima</taxon>
        <taxon>Brachionidae</taxon>
        <taxon>Brachionus</taxon>
    </lineage>
</organism>
<sequence length="157" mass="17643">MTWTGSMCFYHFLWSICFRPTFVPFCSFGIVTIRITSLLAKKHNSFVSGRFAATRRTALGQITAKISKLQIKTIEANSVSLLVGNDRLGIVRVRVLIKTLVRGRAAAVLGAIRNSWATCHVQPDYLHLHKHHCSHLRRHYLLTLTKASLPGLPEASF</sequence>
<dbReference type="EMBL" id="REGN01001474">
    <property type="protein sequence ID" value="RNA34478.1"/>
    <property type="molecule type" value="Genomic_DNA"/>
</dbReference>
<evidence type="ECO:0000256" key="1">
    <source>
        <dbReference type="SAM" id="Phobius"/>
    </source>
</evidence>
<dbReference type="Proteomes" id="UP000276133">
    <property type="component" value="Unassembled WGS sequence"/>
</dbReference>
<keyword evidence="1" id="KW-1133">Transmembrane helix</keyword>
<gene>
    <name evidence="2" type="ORF">BpHYR1_037453</name>
</gene>
<keyword evidence="3" id="KW-1185">Reference proteome</keyword>
<accession>A0A3M7SFY0</accession>
<protein>
    <submittedName>
        <fullName evidence="2">Uncharacterized protein</fullName>
    </submittedName>
</protein>
<comment type="caution">
    <text evidence="2">The sequence shown here is derived from an EMBL/GenBank/DDBJ whole genome shotgun (WGS) entry which is preliminary data.</text>
</comment>
<reference evidence="2 3" key="1">
    <citation type="journal article" date="2018" name="Sci. Rep.">
        <title>Genomic signatures of local adaptation to the degree of environmental predictability in rotifers.</title>
        <authorList>
            <person name="Franch-Gras L."/>
            <person name="Hahn C."/>
            <person name="Garcia-Roger E.M."/>
            <person name="Carmona M.J."/>
            <person name="Serra M."/>
            <person name="Gomez A."/>
        </authorList>
    </citation>
    <scope>NUCLEOTIDE SEQUENCE [LARGE SCALE GENOMIC DNA]</scope>
    <source>
        <strain evidence="2">HYR1</strain>
    </source>
</reference>
<name>A0A3M7SFY0_BRAPC</name>
<keyword evidence="1" id="KW-0472">Membrane</keyword>
<evidence type="ECO:0000313" key="2">
    <source>
        <dbReference type="EMBL" id="RNA34478.1"/>
    </source>
</evidence>
<proteinExistence type="predicted"/>
<feature type="transmembrane region" description="Helical" evidence="1">
    <location>
        <begin position="12"/>
        <end position="33"/>
    </location>
</feature>
<evidence type="ECO:0000313" key="3">
    <source>
        <dbReference type="Proteomes" id="UP000276133"/>
    </source>
</evidence>
<keyword evidence="1" id="KW-0812">Transmembrane</keyword>
<dbReference type="AlphaFoldDB" id="A0A3M7SFY0"/>